<gene>
    <name evidence="1" type="ORF">CGZ75_20120</name>
</gene>
<dbReference type="EMBL" id="NMUQ01000003">
    <property type="protein sequence ID" value="OXM13371.1"/>
    <property type="molecule type" value="Genomic_DNA"/>
</dbReference>
<name>A0A229NTZ2_9BACL</name>
<sequence>MLKYSFEELANDLKIGHEVEFSFQGDQYSISHNKSEWHFTKFGDDKFETYPNCISLLKDARINSKSIENIWDEVEVNSIF</sequence>
<reference evidence="1 2" key="1">
    <citation type="submission" date="2017-07" db="EMBL/GenBank/DDBJ databases">
        <title>Paenibacillus herberti R33 genome sequencing and assembly.</title>
        <authorList>
            <person name="Su W."/>
        </authorList>
    </citation>
    <scope>NUCLEOTIDE SEQUENCE [LARGE SCALE GENOMIC DNA]</scope>
    <source>
        <strain evidence="1 2">R33</strain>
    </source>
</reference>
<keyword evidence="2" id="KW-1185">Reference proteome</keyword>
<dbReference type="Proteomes" id="UP000215145">
    <property type="component" value="Unassembled WGS sequence"/>
</dbReference>
<evidence type="ECO:0000313" key="1">
    <source>
        <dbReference type="EMBL" id="OXM13371.1"/>
    </source>
</evidence>
<organism evidence="1 2">
    <name type="scientific">Paenibacillus herberti</name>
    <dbReference type="NCBI Taxonomy" id="1619309"/>
    <lineage>
        <taxon>Bacteria</taxon>
        <taxon>Bacillati</taxon>
        <taxon>Bacillota</taxon>
        <taxon>Bacilli</taxon>
        <taxon>Bacillales</taxon>
        <taxon>Paenibacillaceae</taxon>
        <taxon>Paenibacillus</taxon>
    </lineage>
</organism>
<proteinExistence type="predicted"/>
<protein>
    <submittedName>
        <fullName evidence="1">Uncharacterized protein</fullName>
    </submittedName>
</protein>
<accession>A0A229NTZ2</accession>
<dbReference type="RefSeq" id="WP_089526078.1">
    <property type="nucleotide sequence ID" value="NZ_NMUQ01000003.1"/>
</dbReference>
<evidence type="ECO:0000313" key="2">
    <source>
        <dbReference type="Proteomes" id="UP000215145"/>
    </source>
</evidence>
<dbReference type="AlphaFoldDB" id="A0A229NTZ2"/>
<comment type="caution">
    <text evidence="1">The sequence shown here is derived from an EMBL/GenBank/DDBJ whole genome shotgun (WGS) entry which is preliminary data.</text>
</comment>